<evidence type="ECO:0000313" key="6">
    <source>
        <dbReference type="EMBL" id="BAS68446.1"/>
    </source>
</evidence>
<dbReference type="AlphaFoldDB" id="A0A0P0UU21"/>
<dbReference type="InterPro" id="IPR000089">
    <property type="entry name" value="Biotin_lipoyl"/>
</dbReference>
<comment type="function">
    <text evidence="1 4">This protein is a component of the acetyl coenzyme A carboxylase complex; first, biotin carboxylase catalyzes the carboxylation of the carrier protein and then the transcarboxylase transfers the carboxyl group to form malonyl-CoA.</text>
</comment>
<dbReference type="SUPFAM" id="SSF51230">
    <property type="entry name" value="Single hybrid motif"/>
    <property type="match status" value="1"/>
</dbReference>
<dbReference type="NCBIfam" id="TIGR00531">
    <property type="entry name" value="BCCP"/>
    <property type="match status" value="1"/>
</dbReference>
<gene>
    <name evidence="6" type="primary">accB</name>
    <name evidence="6" type="ORF">BSEPE_1468</name>
</gene>
<keyword evidence="3 4" id="KW-0092">Biotin</keyword>
<dbReference type="InterPro" id="IPR011053">
    <property type="entry name" value="Single_hybrid_motif"/>
</dbReference>
<dbReference type="EMBL" id="AP013042">
    <property type="protein sequence ID" value="BAS68446.1"/>
    <property type="molecule type" value="Genomic_DNA"/>
</dbReference>
<keyword evidence="4" id="KW-0443">Lipid metabolism</keyword>
<dbReference type="Gene3D" id="2.40.50.100">
    <property type="match status" value="1"/>
</dbReference>
<dbReference type="GO" id="GO:0009317">
    <property type="term" value="C:acetyl-CoA carboxylase complex"/>
    <property type="evidence" value="ECO:0007669"/>
    <property type="project" value="InterPro"/>
</dbReference>
<comment type="pathway">
    <text evidence="4">Lipid metabolism; fatty acid biosynthesis.</text>
</comment>
<dbReference type="UniPathway" id="UPA00094"/>
<dbReference type="Proteomes" id="UP000067399">
    <property type="component" value="Chromosome"/>
</dbReference>
<proteinExistence type="predicted"/>
<reference evidence="6 7" key="1">
    <citation type="journal article" date="2000" name="Mar. Ecol. Prog. Ser.">
        <title>Phylogenetic characterization of endosymbionts in three hydrothermal vent mussels: influence on host distributions.</title>
        <authorList>
            <person name="Fujiwara Y."/>
            <person name="Takai K."/>
            <person name="Uematsu K."/>
            <person name="Tsuchida S."/>
            <person name="Hunt J.C."/>
            <person name="Hashimoto J."/>
        </authorList>
    </citation>
    <scope>NUCLEOTIDE SEQUENCE [LARGE SCALE GENOMIC DNA]</scope>
    <source>
        <strain evidence="6 7">Myojin Knoll</strain>
    </source>
</reference>
<evidence type="ECO:0000256" key="4">
    <source>
        <dbReference type="RuleBase" id="RU364072"/>
    </source>
</evidence>
<keyword evidence="4" id="KW-0276">Fatty acid metabolism</keyword>
<dbReference type="GO" id="GO:0003989">
    <property type="term" value="F:acetyl-CoA carboxylase activity"/>
    <property type="evidence" value="ECO:0007669"/>
    <property type="project" value="InterPro"/>
</dbReference>
<name>A0A0P0UU21_9GAMM</name>
<dbReference type="GO" id="GO:0006633">
    <property type="term" value="P:fatty acid biosynthetic process"/>
    <property type="evidence" value="ECO:0007669"/>
    <property type="project" value="UniProtKB-UniPathway"/>
</dbReference>
<keyword evidence="7" id="KW-1185">Reference proteome</keyword>
<dbReference type="PRINTS" id="PR01071">
    <property type="entry name" value="ACOABIOTINCC"/>
</dbReference>
<dbReference type="CDD" id="cd06850">
    <property type="entry name" value="biotinyl_domain"/>
    <property type="match status" value="1"/>
</dbReference>
<reference evidence="6 7" key="2">
    <citation type="journal article" date="2016" name="ISME J.">
        <title>Heterogeneous composition of key metabolic gene clusters in a vent mussel symbiont population.</title>
        <authorList>
            <person name="Ikuta T."/>
            <person name="Takaki Y."/>
            <person name="Nagai Y."/>
            <person name="Shimamura S."/>
            <person name="Tsuda M."/>
            <person name="Kawagucci S."/>
            <person name="Aoki Y."/>
            <person name="Inoue K."/>
            <person name="Teruya M."/>
            <person name="Satou K."/>
            <person name="Teruya K."/>
            <person name="Shimoji M."/>
            <person name="Tamotsu H."/>
            <person name="Hirano T."/>
            <person name="Maruyama T."/>
            <person name="Yoshida T."/>
        </authorList>
    </citation>
    <scope>NUCLEOTIDE SEQUENCE [LARGE SCALE GENOMIC DNA]</scope>
    <source>
        <strain evidence="6 7">Myojin Knoll</strain>
    </source>
</reference>
<dbReference type="PANTHER" id="PTHR45266:SF3">
    <property type="entry name" value="OXALOACETATE DECARBOXYLASE ALPHA CHAIN"/>
    <property type="match status" value="1"/>
</dbReference>
<evidence type="ECO:0000256" key="1">
    <source>
        <dbReference type="ARBA" id="ARBA00003761"/>
    </source>
</evidence>
<accession>A0A0P0UU21</accession>
<sequence length="146" mass="15474">MDIRKVKKLMELLEDSNMAEIEITEGKESIRISRYGDMPMAAPMQMAAPIAAAPVTPAVSVEAATPAIDGHAITSPMVGTFYGAASPASDVFVTMGQHVNQGDTICIVEAMKIMNQIEADQSGTVTEILCTDGDAVEFGQTLIVIQ</sequence>
<dbReference type="Pfam" id="PF00364">
    <property type="entry name" value="Biotin_lipoyl"/>
    <property type="match status" value="1"/>
</dbReference>
<dbReference type="FunFam" id="2.40.50.100:FF:000003">
    <property type="entry name" value="Acetyl-CoA carboxylase biotin carboxyl carrier protein"/>
    <property type="match status" value="1"/>
</dbReference>
<organism evidence="6 7">
    <name type="scientific">endosymbiont of Bathymodiolus septemdierum str. Myojin knoll</name>
    <dbReference type="NCBI Taxonomy" id="1303921"/>
    <lineage>
        <taxon>Bacteria</taxon>
        <taxon>Pseudomonadati</taxon>
        <taxon>Pseudomonadota</taxon>
        <taxon>Gammaproteobacteria</taxon>
        <taxon>sulfur-oxidizing symbionts</taxon>
    </lineage>
</organism>
<dbReference type="KEGG" id="ebh:BSEPE_1468"/>
<dbReference type="InterPro" id="IPR001249">
    <property type="entry name" value="AcCoA_biotinCC"/>
</dbReference>
<evidence type="ECO:0000256" key="3">
    <source>
        <dbReference type="ARBA" id="ARBA00023267"/>
    </source>
</evidence>
<dbReference type="PANTHER" id="PTHR45266">
    <property type="entry name" value="OXALOACETATE DECARBOXYLASE ALPHA CHAIN"/>
    <property type="match status" value="1"/>
</dbReference>
<dbReference type="OrthoDB" id="9811735at2"/>
<protein>
    <recommendedName>
        <fullName evidence="2 4">Biotin carboxyl carrier protein of acetyl-CoA carboxylase</fullName>
    </recommendedName>
</protein>
<evidence type="ECO:0000259" key="5">
    <source>
        <dbReference type="PROSITE" id="PS50968"/>
    </source>
</evidence>
<dbReference type="STRING" id="1303921.BSEPE_1468"/>
<evidence type="ECO:0000313" key="7">
    <source>
        <dbReference type="Proteomes" id="UP000067399"/>
    </source>
</evidence>
<keyword evidence="4" id="KW-0275">Fatty acid biosynthesis</keyword>
<keyword evidence="4" id="KW-0444">Lipid biosynthesis</keyword>
<feature type="domain" description="Lipoyl-binding" evidence="5">
    <location>
        <begin position="70"/>
        <end position="146"/>
    </location>
</feature>
<dbReference type="RefSeq" id="WP_066045771.1">
    <property type="nucleotide sequence ID" value="NZ_AP013042.1"/>
</dbReference>
<dbReference type="InterPro" id="IPR050709">
    <property type="entry name" value="Biotin_Carboxyl_Carrier/Decarb"/>
</dbReference>
<evidence type="ECO:0000256" key="2">
    <source>
        <dbReference type="ARBA" id="ARBA00017562"/>
    </source>
</evidence>
<dbReference type="PROSITE" id="PS50968">
    <property type="entry name" value="BIOTINYL_LIPOYL"/>
    <property type="match status" value="1"/>
</dbReference>